<dbReference type="FunFam" id="3.40.50.300:FF:000224">
    <property type="entry name" value="Energy-coupling factor transporter ATP-binding protein EcfA"/>
    <property type="match status" value="1"/>
</dbReference>
<dbReference type="SUPFAM" id="SSF52540">
    <property type="entry name" value="P-loop containing nucleoside triphosphate hydrolases"/>
    <property type="match status" value="1"/>
</dbReference>
<dbReference type="SMART" id="SM00382">
    <property type="entry name" value="AAA"/>
    <property type="match status" value="1"/>
</dbReference>
<dbReference type="GO" id="GO:0005524">
    <property type="term" value="F:ATP binding"/>
    <property type="evidence" value="ECO:0007669"/>
    <property type="project" value="UniProtKB-UniRule"/>
</dbReference>
<evidence type="ECO:0000256" key="5">
    <source>
        <dbReference type="ARBA" id="ARBA00022840"/>
    </source>
</evidence>
<dbReference type="EMBL" id="JACAOA010000025">
    <property type="protein sequence ID" value="MBA5729877.1"/>
    <property type="molecule type" value="Genomic_DNA"/>
</dbReference>
<comment type="similarity">
    <text evidence="8">Belongs to the ABC transporter superfamily. Energy-coupling factor EcfA family.</text>
</comment>
<evidence type="ECO:0000256" key="7">
    <source>
        <dbReference type="ARBA" id="ARBA00023136"/>
    </source>
</evidence>
<dbReference type="PROSITE" id="PS00211">
    <property type="entry name" value="ABC_TRANSPORTER_1"/>
    <property type="match status" value="1"/>
</dbReference>
<proteinExistence type="inferred from homology"/>
<comment type="caution">
    <text evidence="10">The sequence shown here is derived from an EMBL/GenBank/DDBJ whole genome shotgun (WGS) entry which is preliminary data.</text>
</comment>
<keyword evidence="3 8" id="KW-1003">Cell membrane</keyword>
<keyword evidence="7 8" id="KW-0472">Membrane</keyword>
<dbReference type="AlphaFoldDB" id="A0A839A746"/>
<gene>
    <name evidence="10" type="ORF">HW423_08770</name>
</gene>
<dbReference type="Gene3D" id="3.40.50.300">
    <property type="entry name" value="P-loop containing nucleotide triphosphate hydrolases"/>
    <property type="match status" value="1"/>
</dbReference>
<dbReference type="PROSITE" id="PS50893">
    <property type="entry name" value="ABC_TRANSPORTER_2"/>
    <property type="match status" value="1"/>
</dbReference>
<name>A0A839A746_9LACT</name>
<evidence type="ECO:0000259" key="9">
    <source>
        <dbReference type="PROSITE" id="PS50893"/>
    </source>
</evidence>
<dbReference type="RefSeq" id="WP_218931541.1">
    <property type="nucleotide sequence ID" value="NZ_JACAOA010000025.1"/>
</dbReference>
<feature type="domain" description="ABC transporter" evidence="9">
    <location>
        <begin position="8"/>
        <end position="248"/>
    </location>
</feature>
<comment type="function">
    <text evidence="8">ATP-binding (A) component of a common energy-coupling factor (ECF) ABC-transporter complex.</text>
</comment>
<keyword evidence="11" id="KW-1185">Reference proteome</keyword>
<dbReference type="GO" id="GO:0042626">
    <property type="term" value="F:ATPase-coupled transmembrane transporter activity"/>
    <property type="evidence" value="ECO:0007669"/>
    <property type="project" value="TreeGrafter"/>
</dbReference>
<dbReference type="PANTHER" id="PTHR43553">
    <property type="entry name" value="HEAVY METAL TRANSPORTER"/>
    <property type="match status" value="1"/>
</dbReference>
<dbReference type="InterPro" id="IPR030946">
    <property type="entry name" value="EcfA2"/>
</dbReference>
<dbReference type="InterPro" id="IPR050095">
    <property type="entry name" value="ECF_ABC_transporter_ATP-bd"/>
</dbReference>
<dbReference type="Proteomes" id="UP000571018">
    <property type="component" value="Unassembled WGS sequence"/>
</dbReference>
<dbReference type="Pfam" id="PF00005">
    <property type="entry name" value="ABC_tran"/>
    <property type="match status" value="1"/>
</dbReference>
<accession>A0A839A746</accession>
<evidence type="ECO:0000256" key="6">
    <source>
        <dbReference type="ARBA" id="ARBA00022967"/>
    </source>
</evidence>
<evidence type="ECO:0000313" key="11">
    <source>
        <dbReference type="Proteomes" id="UP000571018"/>
    </source>
</evidence>
<dbReference type="PANTHER" id="PTHR43553:SF27">
    <property type="entry name" value="ENERGY-COUPLING FACTOR TRANSPORTER ATP-BINDING PROTEIN ECFA2"/>
    <property type="match status" value="1"/>
</dbReference>
<dbReference type="GO" id="GO:0043190">
    <property type="term" value="C:ATP-binding cassette (ABC) transporter complex"/>
    <property type="evidence" value="ECO:0007669"/>
    <property type="project" value="TreeGrafter"/>
</dbReference>
<keyword evidence="5 8" id="KW-0067">ATP-binding</keyword>
<evidence type="ECO:0000313" key="10">
    <source>
        <dbReference type="EMBL" id="MBA5729877.1"/>
    </source>
</evidence>
<reference evidence="10 11" key="1">
    <citation type="submission" date="2020-06" db="EMBL/GenBank/DDBJ databases">
        <title>Reclassification of Facklamia ignava, Facklamia soureckii and Facklami tabacinasalis as Falseniella iganva gen. nov., comb. nov., Hutsoniella ignava gen. nov., comb. nov., and Ruoffia tabacinasalis gen. nov., comb. nov and description of Ruoffia haltotolerans sp. nov., isolated from hypersaline Inland Sea of Qatar.</title>
        <authorList>
            <person name="Fotedar R."/>
            <person name="Sankaranarayanan K."/>
            <person name="Lawson P."/>
            <person name="Caldwell M."/>
            <person name="Zeyara A."/>
            <person name="Al Malki A."/>
            <person name="Ali M."/>
        </authorList>
    </citation>
    <scope>NUCLEOTIDE SEQUENCE [LARGE SCALE GENOMIC DNA]</scope>
    <source>
        <strain evidence="10 11">INB8</strain>
    </source>
</reference>
<evidence type="ECO:0000256" key="3">
    <source>
        <dbReference type="ARBA" id="ARBA00022475"/>
    </source>
</evidence>
<evidence type="ECO:0000256" key="4">
    <source>
        <dbReference type="ARBA" id="ARBA00022741"/>
    </source>
</evidence>
<sequence length="300" mass="33348">MDNPIVFNNVDHIYNAGSPFAVSALKNVNLSIPKGKITAIIGHTGSGKSTLIQHLNVLLRPTHGTVKINDVEITSDSKNKNLKALRKQVSVVFQFPESQLFEETVLKDVMFGPLNFGVSEEEAERIAREKLSLVGLPENLYDRSPFDLSGGQMRRVAIAGVLALEPSVLVLDEPTAGLDPAGQKYMLEMFVNLHREQNLTLVLVTHQMEDVALYADNVIVMENGTVVKTGEPLEIFKDEDKLETLQLSLPHSLQFFKDIDTQLETTYIKETQPITVEQLADEIVKIKQSRALKSEVSENV</sequence>
<keyword evidence="2 8" id="KW-0813">Transport</keyword>
<dbReference type="InterPro" id="IPR003439">
    <property type="entry name" value="ABC_transporter-like_ATP-bd"/>
</dbReference>
<keyword evidence="4 8" id="KW-0547">Nucleotide-binding</keyword>
<evidence type="ECO:0000256" key="1">
    <source>
        <dbReference type="ARBA" id="ARBA00004202"/>
    </source>
</evidence>
<dbReference type="EC" id="7.-.-.-" evidence="8"/>
<protein>
    <recommendedName>
        <fullName evidence="8">Energy-coupling factor transporter ATP-binding protein EcfA2</fullName>
        <ecNumber evidence="8">7.-.-.-</ecNumber>
    </recommendedName>
</protein>
<dbReference type="CDD" id="cd03225">
    <property type="entry name" value="ABC_cobalt_CbiO_domain1"/>
    <property type="match status" value="1"/>
</dbReference>
<dbReference type="InterPro" id="IPR015856">
    <property type="entry name" value="ABC_transpr_CbiO/EcfA_su"/>
</dbReference>
<comment type="subunit">
    <text evidence="8">Forms a stable energy-coupling factor (ECF) transporter complex composed of 2 membrane-embedded substrate-binding proteins (S component), 2 ATP-binding proteins (A component) and 2 transmembrane proteins (T component).</text>
</comment>
<dbReference type="InterPro" id="IPR003593">
    <property type="entry name" value="AAA+_ATPase"/>
</dbReference>
<dbReference type="GO" id="GO:0016887">
    <property type="term" value="F:ATP hydrolysis activity"/>
    <property type="evidence" value="ECO:0007669"/>
    <property type="project" value="InterPro"/>
</dbReference>
<keyword evidence="6" id="KW-1278">Translocase</keyword>
<organism evidence="10 11">
    <name type="scientific">Ruoffia halotolerans</name>
    <dbReference type="NCBI Taxonomy" id="2748684"/>
    <lineage>
        <taxon>Bacteria</taxon>
        <taxon>Bacillati</taxon>
        <taxon>Bacillota</taxon>
        <taxon>Bacilli</taxon>
        <taxon>Lactobacillales</taxon>
        <taxon>Aerococcaceae</taxon>
        <taxon>Ruoffia</taxon>
    </lineage>
</organism>
<evidence type="ECO:0000256" key="2">
    <source>
        <dbReference type="ARBA" id="ARBA00022448"/>
    </source>
</evidence>
<dbReference type="NCBIfam" id="TIGR04521">
    <property type="entry name" value="ECF_ATPase_2"/>
    <property type="match status" value="1"/>
</dbReference>
<comment type="subcellular location">
    <subcellularLocation>
        <location evidence="1 8">Cell membrane</location>
        <topology evidence="1 8">Peripheral membrane protein</topology>
    </subcellularLocation>
</comment>
<dbReference type="NCBIfam" id="NF010155">
    <property type="entry name" value="PRK13634.1"/>
    <property type="match status" value="1"/>
</dbReference>
<dbReference type="InterPro" id="IPR027417">
    <property type="entry name" value="P-loop_NTPase"/>
</dbReference>
<dbReference type="InterPro" id="IPR017871">
    <property type="entry name" value="ABC_transporter-like_CS"/>
</dbReference>
<evidence type="ECO:0000256" key="8">
    <source>
        <dbReference type="RuleBase" id="RU365104"/>
    </source>
</evidence>